<dbReference type="EMBL" id="CP024646">
    <property type="protein sequence ID" value="AZV29790.1"/>
    <property type="molecule type" value="Genomic_DNA"/>
</dbReference>
<dbReference type="PROSITE" id="PS51257">
    <property type="entry name" value="PROKAR_LIPOPROTEIN"/>
    <property type="match status" value="1"/>
</dbReference>
<dbReference type="Proteomes" id="UP000282760">
    <property type="component" value="Chromosome"/>
</dbReference>
<evidence type="ECO:0008006" key="3">
    <source>
        <dbReference type="Google" id="ProtNLM"/>
    </source>
</evidence>
<proteinExistence type="predicted"/>
<protein>
    <recommendedName>
        <fullName evidence="3">Lipoprotein</fullName>
    </recommendedName>
</protein>
<gene>
    <name evidence="1" type="ORF">CT157_28395</name>
</gene>
<accession>A0A3T0K275</accession>
<evidence type="ECO:0000313" key="1">
    <source>
        <dbReference type="EMBL" id="AZV29790.1"/>
    </source>
</evidence>
<evidence type="ECO:0000313" key="2">
    <source>
        <dbReference type="Proteomes" id="UP000282760"/>
    </source>
</evidence>
<dbReference type="AlphaFoldDB" id="A0A3T0K275"/>
<reference evidence="1 2" key="1">
    <citation type="submission" date="2017-11" db="EMBL/GenBank/DDBJ databases">
        <title>Effect of PGPRs.</title>
        <authorList>
            <person name="Oliva R."/>
            <person name="Nong J."/>
            <person name="Roman V."/>
        </authorList>
    </citation>
    <scope>NUCLEOTIDE SEQUENCE [LARGE SCALE GENOMIC DNA]</scope>
    <source>
        <strain evidence="1">Inb918</strain>
    </source>
</reference>
<name>A0A3T0K275_PSESX</name>
<organism evidence="1 2">
    <name type="scientific">Pseudomonas syringae</name>
    <dbReference type="NCBI Taxonomy" id="317"/>
    <lineage>
        <taxon>Bacteria</taxon>
        <taxon>Pseudomonadati</taxon>
        <taxon>Pseudomonadota</taxon>
        <taxon>Gammaproteobacteria</taxon>
        <taxon>Pseudomonadales</taxon>
        <taxon>Pseudomonadaceae</taxon>
        <taxon>Pseudomonas</taxon>
    </lineage>
</organism>
<sequence length="292" mass="33148">MKFYGLLFFLLLAACGDSDKVGTVSMANKTQLISVEIGEEINNLLSSSPVSFSKECISDVDMCWYKVKKSFGDEDLPSVEVNKSLRLDQVASVSTAVDGEVGTTVENLDLSVRSLPDGSKHDEYRAFLYDLIKNIKKAGWVHYYAPSDPRISGSQIGKINSADEVMGDNVLSHPWLDPNYNLDHERWLKVGKFYNWHFYKDGNHLTLQAWRRDSDDAPDERGTYLVSLSFTTEREYWSAAFTEADDKKRWKELLPAKMKEYAAIRKSREDKAEKAGIEIDSSYQDPTIKALK</sequence>